<dbReference type="Gene3D" id="3.40.50.300">
    <property type="entry name" value="P-loop containing nucleotide triphosphate hydrolases"/>
    <property type="match status" value="1"/>
</dbReference>
<accession>A0ABD3Y1S2</accession>
<proteinExistence type="predicted"/>
<name>A0ABD3Y1S2_SINWO</name>
<dbReference type="Proteomes" id="UP001634394">
    <property type="component" value="Unassembled WGS sequence"/>
</dbReference>
<dbReference type="InterPro" id="IPR027417">
    <property type="entry name" value="P-loop_NTPase"/>
</dbReference>
<dbReference type="CDD" id="cd18785">
    <property type="entry name" value="SF2_C"/>
    <property type="match status" value="1"/>
</dbReference>
<reference evidence="1 2" key="1">
    <citation type="submission" date="2024-11" db="EMBL/GenBank/DDBJ databases">
        <title>Chromosome-level genome assembly of the freshwater bivalve Anodonta woodiana.</title>
        <authorList>
            <person name="Chen X."/>
        </authorList>
    </citation>
    <scope>NUCLEOTIDE SEQUENCE [LARGE SCALE GENOMIC DNA]</scope>
    <source>
        <strain evidence="1">MN2024</strain>
        <tissue evidence="1">Gills</tissue>
    </source>
</reference>
<gene>
    <name evidence="1" type="ORF">ACJMK2_004096</name>
</gene>
<dbReference type="AlphaFoldDB" id="A0ABD3Y1S2"/>
<evidence type="ECO:0000313" key="2">
    <source>
        <dbReference type="Proteomes" id="UP001634394"/>
    </source>
</evidence>
<sequence>MANLYNVILFGAPNSVVELIQEIGRVGRDEKDAVAFLLYNLYHLLKVDLEARNMYMSLECRRLLMLKPFLSTVEFVEAKTGTGLHSCCDFCAKNYSCCLCTLSDIEKLFQHTRYDASKLLTEDENTELYDLLDNDDIVDMSLLLDTLEVTE</sequence>
<organism evidence="1 2">
    <name type="scientific">Sinanodonta woodiana</name>
    <name type="common">Chinese pond mussel</name>
    <name type="synonym">Anodonta woodiana</name>
    <dbReference type="NCBI Taxonomy" id="1069815"/>
    <lineage>
        <taxon>Eukaryota</taxon>
        <taxon>Metazoa</taxon>
        <taxon>Spiralia</taxon>
        <taxon>Lophotrochozoa</taxon>
        <taxon>Mollusca</taxon>
        <taxon>Bivalvia</taxon>
        <taxon>Autobranchia</taxon>
        <taxon>Heteroconchia</taxon>
        <taxon>Palaeoheterodonta</taxon>
        <taxon>Unionida</taxon>
        <taxon>Unionoidea</taxon>
        <taxon>Unionidae</taxon>
        <taxon>Unioninae</taxon>
        <taxon>Sinanodonta</taxon>
    </lineage>
</organism>
<evidence type="ECO:0008006" key="3">
    <source>
        <dbReference type="Google" id="ProtNLM"/>
    </source>
</evidence>
<dbReference type="EMBL" id="JBJQND010000001">
    <property type="protein sequence ID" value="KAL3891851.1"/>
    <property type="molecule type" value="Genomic_DNA"/>
</dbReference>
<dbReference type="SUPFAM" id="SSF52540">
    <property type="entry name" value="P-loop containing nucleoside triphosphate hydrolases"/>
    <property type="match status" value="1"/>
</dbReference>
<keyword evidence="2" id="KW-1185">Reference proteome</keyword>
<protein>
    <recommendedName>
        <fullName evidence="3">Helicase C-terminal domain-containing protein</fullName>
    </recommendedName>
</protein>
<comment type="caution">
    <text evidence="1">The sequence shown here is derived from an EMBL/GenBank/DDBJ whole genome shotgun (WGS) entry which is preliminary data.</text>
</comment>
<evidence type="ECO:0000313" key="1">
    <source>
        <dbReference type="EMBL" id="KAL3891851.1"/>
    </source>
</evidence>